<evidence type="ECO:0000313" key="14">
    <source>
        <dbReference type="RefSeq" id="XP_020760007.2"/>
    </source>
</evidence>
<dbReference type="GO" id="GO:0097746">
    <property type="term" value="P:blood vessel diameter maintenance"/>
    <property type="evidence" value="ECO:0007669"/>
    <property type="project" value="InterPro"/>
</dbReference>
<evidence type="ECO:0000256" key="2">
    <source>
        <dbReference type="ARBA" id="ARBA00006719"/>
    </source>
</evidence>
<comment type="subcellular location">
    <subcellularLocation>
        <location evidence="1 11">Secreted</location>
    </subcellularLocation>
</comment>
<evidence type="ECO:0000256" key="5">
    <source>
        <dbReference type="ARBA" id="ARBA00022702"/>
    </source>
</evidence>
<keyword evidence="4" id="KW-0165">Cleavage on pair of basic residues</keyword>
<comment type="function">
    <text evidence="8">Highly potent vasoconstrictor.</text>
</comment>
<feature type="signal peptide" evidence="12">
    <location>
        <begin position="1"/>
        <end position="20"/>
    </location>
</feature>
<dbReference type="OrthoDB" id="8894951at2759"/>
<keyword evidence="3" id="KW-0964">Secreted</keyword>
<reference evidence="14" key="2">
    <citation type="submission" date="2025-08" db="UniProtKB">
        <authorList>
            <consortium name="RefSeq"/>
        </authorList>
    </citation>
    <scope>IDENTIFICATION</scope>
    <source>
        <tissue evidence="14">Tongue muscle</tissue>
    </source>
</reference>
<keyword evidence="7" id="KW-1015">Disulfide bond</keyword>
<evidence type="ECO:0000256" key="4">
    <source>
        <dbReference type="ARBA" id="ARBA00022685"/>
    </source>
</evidence>
<dbReference type="RefSeq" id="XP_020760007.2">
    <property type="nucleotide sequence ID" value="XM_020904348.2"/>
</dbReference>
<evidence type="ECO:0000313" key="13">
    <source>
        <dbReference type="Proteomes" id="UP001652640"/>
    </source>
</evidence>
<evidence type="ECO:0000256" key="12">
    <source>
        <dbReference type="SAM" id="SignalP"/>
    </source>
</evidence>
<sequence length="124" mass="14049">MYKLVSCCLLFIGCLNPLLSLPVLDSRQESLQLLAPEDVRSTLDELERASLLQMLPEMSGAETGEGLRNADPITNIFHPRGNMRKFQAFSGQDPKLFLSELLSRIRKQSKKRGPSSECFWKYCV</sequence>
<comment type="similarity">
    <text evidence="2 11">Belongs to the urotensin-2 family.</text>
</comment>
<protein>
    <recommendedName>
        <fullName evidence="9">Urotensin-2</fullName>
    </recommendedName>
    <alternativeName>
        <fullName evidence="10">Urotensin II</fullName>
    </alternativeName>
</protein>
<keyword evidence="13" id="KW-1185">Reference proteome</keyword>
<dbReference type="GO" id="GO:0008217">
    <property type="term" value="P:regulation of blood pressure"/>
    <property type="evidence" value="ECO:0007669"/>
    <property type="project" value="InterPro"/>
</dbReference>
<dbReference type="AlphaFoldDB" id="A0A6J0YFM0"/>
<name>A0A6J0YFM0_ODOVR</name>
<evidence type="ECO:0000256" key="7">
    <source>
        <dbReference type="ARBA" id="ARBA00023157"/>
    </source>
</evidence>
<keyword evidence="6 12" id="KW-0732">Signal</keyword>
<reference evidence="13" key="1">
    <citation type="journal article" date="2022" name="J. Hered.">
        <title>A De Novo Chromosome-Level Genome Assembly of the White-Tailed Deer, Odocoileus Virginianus.</title>
        <authorList>
            <person name="London E.W."/>
            <person name="Roca A.L."/>
            <person name="Novakofski J.E."/>
            <person name="Mateus-Pinilla N.E."/>
        </authorList>
    </citation>
    <scope>NUCLEOTIDE SEQUENCE [LARGE SCALE GENOMIC DNA]</scope>
</reference>
<evidence type="ECO:0000256" key="9">
    <source>
        <dbReference type="ARBA" id="ARBA00040274"/>
    </source>
</evidence>
<organism evidence="13 14">
    <name type="scientific">Odocoileus virginianus</name>
    <name type="common">White-tailed deer</name>
    <dbReference type="NCBI Taxonomy" id="9874"/>
    <lineage>
        <taxon>Eukaryota</taxon>
        <taxon>Metazoa</taxon>
        <taxon>Chordata</taxon>
        <taxon>Craniata</taxon>
        <taxon>Vertebrata</taxon>
        <taxon>Euteleostomi</taxon>
        <taxon>Mammalia</taxon>
        <taxon>Eutheria</taxon>
        <taxon>Laurasiatheria</taxon>
        <taxon>Artiodactyla</taxon>
        <taxon>Ruminantia</taxon>
        <taxon>Pecora</taxon>
        <taxon>Cervidae</taxon>
        <taxon>Odocoileinae</taxon>
        <taxon>Odocoileus</taxon>
    </lineage>
</organism>
<keyword evidence="5 11" id="KW-0372">Hormone</keyword>
<dbReference type="FunCoup" id="A0A6J0YFM0">
    <property type="interactions" value="13"/>
</dbReference>
<dbReference type="GeneID" id="110144131"/>
<dbReference type="PROSITE" id="PS00984">
    <property type="entry name" value="UROTENSIN_II"/>
    <property type="match status" value="1"/>
</dbReference>
<dbReference type="Proteomes" id="UP001652640">
    <property type="component" value="Chromosome 11"/>
</dbReference>
<dbReference type="PANTHER" id="PTHR14447:SF0">
    <property type="entry name" value="UROTENSIN-2"/>
    <property type="match status" value="1"/>
</dbReference>
<dbReference type="InterPro" id="IPR001483">
    <property type="entry name" value="Urotensin_II"/>
</dbReference>
<dbReference type="Pfam" id="PF02083">
    <property type="entry name" value="Urotensin_II"/>
    <property type="match status" value="1"/>
</dbReference>
<dbReference type="GO" id="GO:0005179">
    <property type="term" value="F:hormone activity"/>
    <property type="evidence" value="ECO:0007669"/>
    <property type="project" value="UniProtKB-KW"/>
</dbReference>
<evidence type="ECO:0000256" key="3">
    <source>
        <dbReference type="ARBA" id="ARBA00022525"/>
    </source>
</evidence>
<evidence type="ECO:0000256" key="10">
    <source>
        <dbReference type="ARBA" id="ARBA00043243"/>
    </source>
</evidence>
<proteinExistence type="inferred from homology"/>
<evidence type="ECO:0000256" key="6">
    <source>
        <dbReference type="ARBA" id="ARBA00022729"/>
    </source>
</evidence>
<evidence type="ECO:0000256" key="1">
    <source>
        <dbReference type="ARBA" id="ARBA00004613"/>
    </source>
</evidence>
<accession>A0A6J0YFM0</accession>
<dbReference type="PANTHER" id="PTHR14447">
    <property type="entry name" value="UROTENSIN 2"/>
    <property type="match status" value="1"/>
</dbReference>
<feature type="chain" id="PRO_5047357252" description="Urotensin-2" evidence="12">
    <location>
        <begin position="21"/>
        <end position="124"/>
    </location>
</feature>
<evidence type="ECO:0000256" key="8">
    <source>
        <dbReference type="ARBA" id="ARBA00037509"/>
    </source>
</evidence>
<dbReference type="InParanoid" id="A0A6J0YFM0"/>
<dbReference type="GO" id="GO:0005615">
    <property type="term" value="C:extracellular space"/>
    <property type="evidence" value="ECO:0007669"/>
    <property type="project" value="TreeGrafter"/>
</dbReference>
<dbReference type="KEGG" id="ovr:110144131"/>
<gene>
    <name evidence="14" type="primary">UTS2</name>
</gene>
<evidence type="ECO:0000256" key="11">
    <source>
        <dbReference type="RuleBase" id="RU000636"/>
    </source>
</evidence>